<keyword evidence="2" id="KW-0479">Metal-binding</keyword>
<dbReference type="GO" id="GO:0046872">
    <property type="term" value="F:metal ion binding"/>
    <property type="evidence" value="ECO:0007669"/>
    <property type="project" value="UniProtKB-KW"/>
</dbReference>
<sequence>MAFRNPIRKIWGIGGKVLNGWVALPSPLAAEALARASWDSITIDLQHGTADYADLLSLFPIIEKAGAAPIVRVPWLDEAAIMRALDAGALGIIAPMINTAEDARRLVAACLYPPQGTRSFGPIRARLACGETYFDKANAEIVPFAMIETRDAVENLDAILATEGIGSLYIGPADLSLAYGYAPGFDREEPEMLALLKDILQRSRQAGIPCGIHCGTASYAARMAEYGFSLMTVGSDARFLEAGARQAVTAFRSACGEACLPELKVNPRLLPAR</sequence>
<dbReference type="KEGG" id="fer:FNB15_20145"/>
<dbReference type="InterPro" id="IPR050251">
    <property type="entry name" value="HpcH-HpaI_aldolase"/>
</dbReference>
<dbReference type="Pfam" id="PF03328">
    <property type="entry name" value="HpcH_HpaI"/>
    <property type="match status" value="1"/>
</dbReference>
<dbReference type="GO" id="GO:0005737">
    <property type="term" value="C:cytoplasm"/>
    <property type="evidence" value="ECO:0007669"/>
    <property type="project" value="TreeGrafter"/>
</dbReference>
<comment type="similarity">
    <text evidence="1">Belongs to the HpcH/HpaI aldolase family.</text>
</comment>
<evidence type="ECO:0000256" key="3">
    <source>
        <dbReference type="ARBA" id="ARBA00023239"/>
    </source>
</evidence>
<dbReference type="GO" id="GO:0016832">
    <property type="term" value="F:aldehyde-lyase activity"/>
    <property type="evidence" value="ECO:0007669"/>
    <property type="project" value="TreeGrafter"/>
</dbReference>
<dbReference type="InterPro" id="IPR005000">
    <property type="entry name" value="Aldolase/citrate-lyase_domain"/>
</dbReference>
<keyword evidence="6" id="KW-1185">Reference proteome</keyword>
<organism evidence="5 6">
    <name type="scientific">Ferrovibrio terrae</name>
    <dbReference type="NCBI Taxonomy" id="2594003"/>
    <lineage>
        <taxon>Bacteria</taxon>
        <taxon>Pseudomonadati</taxon>
        <taxon>Pseudomonadota</taxon>
        <taxon>Alphaproteobacteria</taxon>
        <taxon>Rhodospirillales</taxon>
        <taxon>Rhodospirillaceae</taxon>
        <taxon>Ferrovibrio</taxon>
    </lineage>
</organism>
<proteinExistence type="inferred from homology"/>
<evidence type="ECO:0000256" key="1">
    <source>
        <dbReference type="ARBA" id="ARBA00005568"/>
    </source>
</evidence>
<dbReference type="Gene3D" id="3.20.20.60">
    <property type="entry name" value="Phosphoenolpyruvate-binding domains"/>
    <property type="match status" value="1"/>
</dbReference>
<evidence type="ECO:0000259" key="4">
    <source>
        <dbReference type="Pfam" id="PF03328"/>
    </source>
</evidence>
<name>A0A516H6P3_9PROT</name>
<dbReference type="Proteomes" id="UP000317496">
    <property type="component" value="Chromosome"/>
</dbReference>
<dbReference type="AlphaFoldDB" id="A0A516H6P3"/>
<gene>
    <name evidence="5" type="ORF">FNB15_20145</name>
</gene>
<dbReference type="EMBL" id="CP041636">
    <property type="protein sequence ID" value="QDO99443.1"/>
    <property type="molecule type" value="Genomic_DNA"/>
</dbReference>
<evidence type="ECO:0000313" key="6">
    <source>
        <dbReference type="Proteomes" id="UP000317496"/>
    </source>
</evidence>
<accession>A0A516H6P3</accession>
<dbReference type="InterPro" id="IPR040442">
    <property type="entry name" value="Pyrv_kinase-like_dom_sf"/>
</dbReference>
<dbReference type="SUPFAM" id="SSF51621">
    <property type="entry name" value="Phosphoenolpyruvate/pyruvate domain"/>
    <property type="match status" value="1"/>
</dbReference>
<protein>
    <submittedName>
        <fullName evidence="5">2,4-dihydroxyhept-2-ene-1,7-dioic acid aldolase</fullName>
    </submittedName>
</protein>
<evidence type="ECO:0000256" key="2">
    <source>
        <dbReference type="ARBA" id="ARBA00022723"/>
    </source>
</evidence>
<dbReference type="RefSeq" id="WP_144258439.1">
    <property type="nucleotide sequence ID" value="NZ_CP041636.1"/>
</dbReference>
<dbReference type="OrthoDB" id="9802624at2"/>
<evidence type="ECO:0000313" key="5">
    <source>
        <dbReference type="EMBL" id="QDO99443.1"/>
    </source>
</evidence>
<feature type="domain" description="HpcH/HpaI aldolase/citrate lyase" evidence="4">
    <location>
        <begin position="21"/>
        <end position="237"/>
    </location>
</feature>
<dbReference type="InterPro" id="IPR015813">
    <property type="entry name" value="Pyrv/PenolPyrv_kinase-like_dom"/>
</dbReference>
<dbReference type="PANTHER" id="PTHR30502:SF0">
    <property type="entry name" value="PHOSPHOENOLPYRUVATE CARBOXYLASE FAMILY PROTEIN"/>
    <property type="match status" value="1"/>
</dbReference>
<keyword evidence="3" id="KW-0456">Lyase</keyword>
<reference evidence="5 6" key="1">
    <citation type="submission" date="2019-07" db="EMBL/GenBank/DDBJ databases">
        <title>Genome sequencing for Ferrovibrio sp. K5.</title>
        <authorList>
            <person name="Park S.-J."/>
        </authorList>
    </citation>
    <scope>NUCLEOTIDE SEQUENCE [LARGE SCALE GENOMIC DNA]</scope>
    <source>
        <strain evidence="5 6">K5</strain>
    </source>
</reference>
<dbReference type="PANTHER" id="PTHR30502">
    <property type="entry name" value="2-KETO-3-DEOXY-L-RHAMNONATE ALDOLASE"/>
    <property type="match status" value="1"/>
</dbReference>